<keyword evidence="4" id="KW-1185">Reference proteome</keyword>
<feature type="signal peptide" evidence="1">
    <location>
        <begin position="1"/>
        <end position="26"/>
    </location>
</feature>
<dbReference type="InterPro" id="IPR036278">
    <property type="entry name" value="Sialidase_sf"/>
</dbReference>
<name>A0A3R7N9M1_9TRYP</name>
<dbReference type="AlphaFoldDB" id="A0A3R7N9M1"/>
<dbReference type="EMBL" id="MKKU01000977">
    <property type="protein sequence ID" value="RNE99143.1"/>
    <property type="molecule type" value="Genomic_DNA"/>
</dbReference>
<keyword evidence="3" id="KW-0378">Hydrolase</keyword>
<reference evidence="3 4" key="1">
    <citation type="journal article" date="2018" name="BMC Genomics">
        <title>Genomic comparison of Trypanosoma conorhini and Trypanosoma rangeli to Trypanosoma cruzi strains of high and low virulence.</title>
        <authorList>
            <person name="Bradwell K.R."/>
            <person name="Koparde V.N."/>
            <person name="Matveyev A.V."/>
            <person name="Serrano M.G."/>
            <person name="Alves J.M."/>
            <person name="Parikh H."/>
            <person name="Huang B."/>
            <person name="Lee V."/>
            <person name="Espinosa-Alvarez O."/>
            <person name="Ortiz P.A."/>
            <person name="Costa-Martins A.G."/>
            <person name="Teixeira M.M."/>
            <person name="Buck G.A."/>
        </authorList>
    </citation>
    <scope>NUCLEOTIDE SEQUENCE [LARGE SCALE GENOMIC DNA]</scope>
    <source>
        <strain evidence="3 4">025E</strain>
    </source>
</reference>
<accession>A0A3R7N9M1</accession>
<dbReference type="RefSeq" id="XP_029223974.1">
    <property type="nucleotide sequence ID" value="XM_029375901.1"/>
</dbReference>
<dbReference type="GO" id="GO:0004308">
    <property type="term" value="F:exo-alpha-sialidase activity"/>
    <property type="evidence" value="ECO:0007669"/>
    <property type="project" value="UniProtKB-EC"/>
</dbReference>
<dbReference type="Gene3D" id="2.120.10.10">
    <property type="match status" value="1"/>
</dbReference>
<keyword evidence="3" id="KW-0326">Glycosidase</keyword>
<dbReference type="GeneID" id="40322686"/>
<evidence type="ECO:0000259" key="2">
    <source>
        <dbReference type="Pfam" id="PF13859"/>
    </source>
</evidence>
<dbReference type="InterPro" id="IPR008377">
    <property type="entry name" value="Sialidase_trypan"/>
</dbReference>
<evidence type="ECO:0000313" key="4">
    <source>
        <dbReference type="Proteomes" id="UP000284403"/>
    </source>
</evidence>
<comment type="caution">
    <text evidence="3">The sequence shown here is derived from an EMBL/GenBank/DDBJ whole genome shotgun (WGS) entry which is preliminary data.</text>
</comment>
<proteinExistence type="predicted"/>
<dbReference type="SUPFAM" id="SSF50939">
    <property type="entry name" value="Sialidases"/>
    <property type="match status" value="1"/>
</dbReference>
<organism evidence="3 4">
    <name type="scientific">Trypanosoma conorhini</name>
    <dbReference type="NCBI Taxonomy" id="83891"/>
    <lineage>
        <taxon>Eukaryota</taxon>
        <taxon>Discoba</taxon>
        <taxon>Euglenozoa</taxon>
        <taxon>Kinetoplastea</taxon>
        <taxon>Metakinetoplastina</taxon>
        <taxon>Trypanosomatida</taxon>
        <taxon>Trypanosomatidae</taxon>
        <taxon>Trypanosoma</taxon>
    </lineage>
</organism>
<dbReference type="InterPro" id="IPR011040">
    <property type="entry name" value="Sialidase"/>
</dbReference>
<feature type="chain" id="PRO_5018641989" evidence="1">
    <location>
        <begin position="27"/>
        <end position="388"/>
    </location>
</feature>
<feature type="domain" description="Sialidase" evidence="2">
    <location>
        <begin position="60"/>
        <end position="385"/>
    </location>
</feature>
<dbReference type="OrthoDB" id="252632at2759"/>
<feature type="non-terminal residue" evidence="3">
    <location>
        <position position="388"/>
    </location>
</feature>
<dbReference type="CDD" id="cd15482">
    <property type="entry name" value="Sialidase_non-viral"/>
    <property type="match status" value="1"/>
</dbReference>
<gene>
    <name evidence="3" type="ORF">Tco025E_09075</name>
</gene>
<dbReference type="PRINTS" id="PR01803">
    <property type="entry name" value="TCSIALIDASE"/>
</dbReference>
<dbReference type="Proteomes" id="UP000284403">
    <property type="component" value="Unassembled WGS sequence"/>
</dbReference>
<evidence type="ECO:0000256" key="1">
    <source>
        <dbReference type="SAM" id="SignalP"/>
    </source>
</evidence>
<keyword evidence="1" id="KW-0732">Signal</keyword>
<evidence type="ECO:0000313" key="3">
    <source>
        <dbReference type="EMBL" id="RNE99143.1"/>
    </source>
</evidence>
<protein>
    <submittedName>
        <fullName evidence="3">Trans-sialidase</fullName>
        <ecNumber evidence="3">3.2.1.18</ecNumber>
    </submittedName>
</protein>
<dbReference type="EC" id="3.2.1.18" evidence="3"/>
<sequence>MPRHLFSSAVPLLLCVLVCGSSGAAAEVQGGSTTAVTPFQGTREISVKWESSQSATSLRVPSLVEVGGEVFAVAAVQCRKESGCGVDCFTGIASKHLKKSEDYSTEMLAADAIQFDTQLLREGKASGGEAKDVMRPTTLVRGNEVYMLLGKYSRPPAAAQDANHWGLLLVQGTVTGSGDDKKIVWSETRAVDAASIGFHASLTELSGGGGSGLVLSDGTLVFPMQAINREKKSVLLAFRLAPSKKKWELSSGTTGAGCRDPSIVEWGEDGKLLAMAPCARGSYDVYPSTPRGVAWYTTGEPISRVWGTSPNRQGGDGVQSGFVTAEIEGKKVMLLTTPVYSEEEEGAAKGALHLWLTDNSRVHDVGLVSAAGDDAAASSLLYRSGAPA</sequence>
<dbReference type="Pfam" id="PF13859">
    <property type="entry name" value="BNR_3"/>
    <property type="match status" value="1"/>
</dbReference>